<feature type="transmembrane region" description="Helical" evidence="1">
    <location>
        <begin position="12"/>
        <end position="34"/>
    </location>
</feature>
<dbReference type="AlphaFoldDB" id="A0A656QGM8"/>
<evidence type="ECO:0000256" key="1">
    <source>
        <dbReference type="SAM" id="Phobius"/>
    </source>
</evidence>
<comment type="caution">
    <text evidence="2">The sequence shown here is derived from an EMBL/GenBank/DDBJ whole genome shotgun (WGS) entry which is preliminary data.</text>
</comment>
<protein>
    <submittedName>
        <fullName evidence="2">Uncharacterized protein</fullName>
    </submittedName>
</protein>
<sequence length="66" mass="7381">MLNFVLGFFREYWPVVLAYAIARFVVPPVVGWIYRKTAGDEPRVEVGRGSGNVQTQIAAKPGEMPK</sequence>
<keyword evidence="3" id="KW-1185">Reference proteome</keyword>
<proteinExistence type="predicted"/>
<name>A0A656QGM8_9BURK</name>
<organism evidence="2 3">
    <name type="scientific">Caballeronia zhejiangensis</name>
    <dbReference type="NCBI Taxonomy" id="871203"/>
    <lineage>
        <taxon>Bacteria</taxon>
        <taxon>Pseudomonadati</taxon>
        <taxon>Pseudomonadota</taxon>
        <taxon>Betaproteobacteria</taxon>
        <taxon>Burkholderiales</taxon>
        <taxon>Burkholderiaceae</taxon>
        <taxon>Caballeronia</taxon>
    </lineage>
</organism>
<keyword evidence="1" id="KW-1133">Transmembrane helix</keyword>
<keyword evidence="1" id="KW-0472">Membrane</keyword>
<accession>A0A656QGM8</accession>
<keyword evidence="1" id="KW-0812">Transmembrane</keyword>
<reference evidence="2 3" key="1">
    <citation type="submission" date="2014-03" db="EMBL/GenBank/DDBJ databases">
        <title>Draft Genome Sequences of Four Burkholderia Strains.</title>
        <authorList>
            <person name="Liu X.Y."/>
            <person name="Li C.X."/>
            <person name="Xu J.H."/>
        </authorList>
    </citation>
    <scope>NUCLEOTIDE SEQUENCE [LARGE SCALE GENOMIC DNA]</scope>
    <source>
        <strain evidence="2 3">OP-1</strain>
    </source>
</reference>
<dbReference type="EMBL" id="JFHD01000019">
    <property type="protein sequence ID" value="KDR28348.1"/>
    <property type="molecule type" value="Genomic_DNA"/>
</dbReference>
<evidence type="ECO:0000313" key="3">
    <source>
        <dbReference type="Proteomes" id="UP000027451"/>
    </source>
</evidence>
<dbReference type="Proteomes" id="UP000027451">
    <property type="component" value="Unassembled WGS sequence"/>
</dbReference>
<gene>
    <name evidence="2" type="ORF">BG60_11600</name>
</gene>
<evidence type="ECO:0000313" key="2">
    <source>
        <dbReference type="EMBL" id="KDR28348.1"/>
    </source>
</evidence>